<feature type="coiled-coil region" evidence="1">
    <location>
        <begin position="9"/>
        <end position="43"/>
    </location>
</feature>
<keyword evidence="1" id="KW-0175">Coiled coil</keyword>
<dbReference type="Proteomes" id="UP000507470">
    <property type="component" value="Unassembled WGS sequence"/>
</dbReference>
<organism evidence="3 4">
    <name type="scientific">Mytilus coruscus</name>
    <name type="common">Sea mussel</name>
    <dbReference type="NCBI Taxonomy" id="42192"/>
    <lineage>
        <taxon>Eukaryota</taxon>
        <taxon>Metazoa</taxon>
        <taxon>Spiralia</taxon>
        <taxon>Lophotrochozoa</taxon>
        <taxon>Mollusca</taxon>
        <taxon>Bivalvia</taxon>
        <taxon>Autobranchia</taxon>
        <taxon>Pteriomorphia</taxon>
        <taxon>Mytilida</taxon>
        <taxon>Mytiloidea</taxon>
        <taxon>Mytilidae</taxon>
        <taxon>Mytilinae</taxon>
        <taxon>Mytilus</taxon>
    </lineage>
</organism>
<evidence type="ECO:0000256" key="1">
    <source>
        <dbReference type="SAM" id="Coils"/>
    </source>
</evidence>
<feature type="region of interest" description="Disordered" evidence="2">
    <location>
        <begin position="100"/>
        <end position="134"/>
    </location>
</feature>
<name>A0A6J8D174_MYTCO</name>
<evidence type="ECO:0000256" key="2">
    <source>
        <dbReference type="SAM" id="MobiDB-lite"/>
    </source>
</evidence>
<dbReference type="AlphaFoldDB" id="A0A6J8D174"/>
<dbReference type="EMBL" id="CACVKT020006442">
    <property type="protein sequence ID" value="CAC5401531.1"/>
    <property type="molecule type" value="Genomic_DNA"/>
</dbReference>
<evidence type="ECO:0000313" key="3">
    <source>
        <dbReference type="EMBL" id="CAC5401531.1"/>
    </source>
</evidence>
<feature type="region of interest" description="Disordered" evidence="2">
    <location>
        <begin position="43"/>
        <end position="62"/>
    </location>
</feature>
<feature type="compositionally biased region" description="Polar residues" evidence="2">
    <location>
        <begin position="46"/>
        <end position="62"/>
    </location>
</feature>
<gene>
    <name evidence="3" type="ORF">MCOR_35606</name>
</gene>
<evidence type="ECO:0000313" key="4">
    <source>
        <dbReference type="Proteomes" id="UP000507470"/>
    </source>
</evidence>
<reference evidence="3 4" key="1">
    <citation type="submission" date="2020-06" db="EMBL/GenBank/DDBJ databases">
        <authorList>
            <person name="Li R."/>
            <person name="Bekaert M."/>
        </authorList>
    </citation>
    <scope>NUCLEOTIDE SEQUENCE [LARGE SCALE GENOMIC DNA]</scope>
    <source>
        <strain evidence="4">wild</strain>
    </source>
</reference>
<keyword evidence="4" id="KW-1185">Reference proteome</keyword>
<sequence length="232" mass="26254">MLNDDSKEKDKILERLFKAENRNLELEQTVKTLNRRISLVEEQPIHPTTEQTSSKHTNCSNRSTDELITGVRDEVTRYVLSKIDSDLDKLLGQSEQTLSSPILNSDSIPDNSNHGINPSSMSQGLCMNNDNASRIQNQPTANDIVGMTTTQLNVMLLHSKCRIKVLGKSTIPSQTRTTPRTQLPQHQEHLYNQSIQTPTNTQYFSKTGQPIFYTAPSNNHFLAKVRQHNRIS</sequence>
<proteinExistence type="predicted"/>
<accession>A0A6J8D174</accession>
<protein>
    <submittedName>
        <fullName evidence="3">Uncharacterized protein</fullName>
    </submittedName>
</protein>